<protein>
    <recommendedName>
        <fullName evidence="6">Probable ribosomal RNA small subunit methyltransferase A</fullName>
        <ecNumber evidence="6">2.1.1.-</ecNumber>
    </recommendedName>
    <alternativeName>
        <fullName evidence="6">16S rRNA dimethyladenosine transferase</fullName>
    </alternativeName>
    <alternativeName>
        <fullName evidence="6">16S rRNA dimethylase</fullName>
    </alternativeName>
    <alternativeName>
        <fullName evidence="6">S-adenosylmethionine-6-N',N'-adenosyl(rRNA) dimethyltransferase</fullName>
    </alternativeName>
</protein>
<dbReference type="Pfam" id="PF00398">
    <property type="entry name" value="RrnaAD"/>
    <property type="match status" value="1"/>
</dbReference>
<dbReference type="InterPro" id="IPR020596">
    <property type="entry name" value="rRNA_Ade_Mease_Trfase_CS"/>
</dbReference>
<evidence type="ECO:0000256" key="7">
    <source>
        <dbReference type="PROSITE-ProRule" id="PRU01026"/>
    </source>
</evidence>
<dbReference type="GO" id="GO:0000179">
    <property type="term" value="F:rRNA (adenine-N6,N6-)-dimethyltransferase activity"/>
    <property type="evidence" value="ECO:0007669"/>
    <property type="project" value="UniProtKB-UniRule"/>
</dbReference>
<feature type="binding site" evidence="6 7">
    <location>
        <position position="64"/>
    </location>
    <ligand>
        <name>S-adenosyl-L-methionine</name>
        <dbReference type="ChEBI" id="CHEBI:59789"/>
    </ligand>
</feature>
<dbReference type="PROSITE" id="PS01131">
    <property type="entry name" value="RRNA_A_DIMETH"/>
    <property type="match status" value="1"/>
</dbReference>
<keyword evidence="5 6" id="KW-0694">RNA-binding</keyword>
<reference evidence="9" key="1">
    <citation type="journal article" date="2022" name="Nat. Microbiol.">
        <title>Unique mobile elements and scalable gene flow at the prokaryote-eukaryote boundary revealed by circularized Asgard archaea genomes.</title>
        <authorList>
            <person name="Wu F."/>
            <person name="Speth D.R."/>
            <person name="Philosof A."/>
            <person name="Cremiere A."/>
            <person name="Narayanan A."/>
            <person name="Barco R.A."/>
            <person name="Connon S.A."/>
            <person name="Amend J.P."/>
            <person name="Antoshechkin I.A."/>
            <person name="Orphan V.J."/>
        </authorList>
    </citation>
    <scope>NUCLEOTIDE SEQUENCE</scope>
    <source>
        <strain evidence="9">PR6</strain>
    </source>
</reference>
<evidence type="ECO:0000256" key="3">
    <source>
        <dbReference type="ARBA" id="ARBA00022679"/>
    </source>
</evidence>
<keyword evidence="4 6" id="KW-0949">S-adenosyl-L-methionine</keyword>
<evidence type="ECO:0000259" key="8">
    <source>
        <dbReference type="SMART" id="SM00650"/>
    </source>
</evidence>
<dbReference type="CDD" id="cd02440">
    <property type="entry name" value="AdoMet_MTases"/>
    <property type="match status" value="1"/>
</dbReference>
<dbReference type="InterPro" id="IPR011530">
    <property type="entry name" value="rRNA_adenine_dimethylase"/>
</dbReference>
<dbReference type="PROSITE" id="PS51689">
    <property type="entry name" value="SAM_RNA_A_N6_MT"/>
    <property type="match status" value="1"/>
</dbReference>
<gene>
    <name evidence="6 9" type="primary">rsmA</name>
    <name evidence="6" type="synonym">ksgA</name>
    <name evidence="9" type="ORF">K9W46_08615</name>
</gene>
<feature type="binding site" evidence="6 7">
    <location>
        <position position="110"/>
    </location>
    <ligand>
        <name>S-adenosyl-L-methionine</name>
        <dbReference type="ChEBI" id="CHEBI:59789"/>
    </ligand>
</feature>
<dbReference type="InterPro" id="IPR001737">
    <property type="entry name" value="KsgA/Erm"/>
</dbReference>
<evidence type="ECO:0000313" key="9">
    <source>
        <dbReference type="EMBL" id="UJG42458.1"/>
    </source>
</evidence>
<evidence type="ECO:0000256" key="6">
    <source>
        <dbReference type="HAMAP-Rule" id="MF_00607"/>
    </source>
</evidence>
<name>A0A9Y1BNT7_9ARCH</name>
<feature type="domain" description="Ribosomal RNA adenine methylase transferase N-terminal" evidence="8">
    <location>
        <begin position="44"/>
        <end position="208"/>
    </location>
</feature>
<comment type="subcellular location">
    <subcellularLocation>
        <location evidence="6">Cytoplasm</location>
    </subcellularLocation>
</comment>
<dbReference type="Gene3D" id="3.40.50.150">
    <property type="entry name" value="Vaccinia Virus protein VP39"/>
    <property type="match status" value="1"/>
</dbReference>
<evidence type="ECO:0000256" key="1">
    <source>
        <dbReference type="ARBA" id="ARBA00022552"/>
    </source>
</evidence>
<comment type="similarity">
    <text evidence="6">Belongs to the class I-like SAM-binding methyltransferase superfamily. rRNA adenine N(6)-methyltransferase family. RsmA subfamily.</text>
</comment>
<evidence type="ECO:0000256" key="5">
    <source>
        <dbReference type="ARBA" id="ARBA00022884"/>
    </source>
</evidence>
<feature type="binding site" evidence="6 7">
    <location>
        <position position="125"/>
    </location>
    <ligand>
        <name>S-adenosyl-L-methionine</name>
        <dbReference type="ChEBI" id="CHEBI:59789"/>
    </ligand>
</feature>
<dbReference type="SMART" id="SM00650">
    <property type="entry name" value="rADc"/>
    <property type="match status" value="1"/>
</dbReference>
<feature type="binding site" evidence="6 7">
    <location>
        <position position="85"/>
    </location>
    <ligand>
        <name>S-adenosyl-L-methionine</name>
        <dbReference type="ChEBI" id="CHEBI:59789"/>
    </ligand>
</feature>
<dbReference type="InterPro" id="IPR020598">
    <property type="entry name" value="rRNA_Ade_methylase_Trfase_N"/>
</dbReference>
<dbReference type="PANTHER" id="PTHR11727:SF7">
    <property type="entry name" value="DIMETHYLADENOSINE TRANSFERASE-RELATED"/>
    <property type="match status" value="1"/>
</dbReference>
<dbReference type="GO" id="GO:0003723">
    <property type="term" value="F:RNA binding"/>
    <property type="evidence" value="ECO:0007669"/>
    <property type="project" value="UniProtKB-UniRule"/>
</dbReference>
<dbReference type="GO" id="GO:0005737">
    <property type="term" value="C:cytoplasm"/>
    <property type="evidence" value="ECO:0007669"/>
    <property type="project" value="UniProtKB-SubCell"/>
</dbReference>
<feature type="binding site" evidence="6 7">
    <location>
        <position position="39"/>
    </location>
    <ligand>
        <name>S-adenosyl-L-methionine</name>
        <dbReference type="ChEBI" id="CHEBI:59789"/>
    </ligand>
</feature>
<keyword evidence="2 6" id="KW-0489">Methyltransferase</keyword>
<dbReference type="Proteomes" id="UP001200513">
    <property type="component" value="Chromosome"/>
</dbReference>
<comment type="function">
    <text evidence="6">Specifically dimethylates two adjacent adenosines in the loop of a conserved hairpin near the 3'-end of 16S rRNA in the 30S particle. May play a critical role in biogenesis of 30S subunits.</text>
</comment>
<dbReference type="SUPFAM" id="SSF53335">
    <property type="entry name" value="S-adenosyl-L-methionine-dependent methyltransferases"/>
    <property type="match status" value="1"/>
</dbReference>
<dbReference type="PANTHER" id="PTHR11727">
    <property type="entry name" value="DIMETHYLADENOSINE TRANSFERASE"/>
    <property type="match status" value="1"/>
</dbReference>
<keyword evidence="1 6" id="KW-0698">rRNA processing</keyword>
<keyword evidence="3 6" id="KW-0808">Transferase</keyword>
<dbReference type="AlphaFoldDB" id="A0A9Y1BNT7"/>
<evidence type="ECO:0000256" key="4">
    <source>
        <dbReference type="ARBA" id="ARBA00022691"/>
    </source>
</evidence>
<evidence type="ECO:0000256" key="2">
    <source>
        <dbReference type="ARBA" id="ARBA00022603"/>
    </source>
</evidence>
<dbReference type="EMBL" id="CP084167">
    <property type="protein sequence ID" value="UJG42458.1"/>
    <property type="molecule type" value="Genomic_DNA"/>
</dbReference>
<dbReference type="NCBIfam" id="TIGR00755">
    <property type="entry name" value="ksgA"/>
    <property type="match status" value="1"/>
</dbReference>
<accession>A0A9Y1BNT7</accession>
<dbReference type="InterPro" id="IPR029063">
    <property type="entry name" value="SAM-dependent_MTases_sf"/>
</dbReference>
<organism evidence="9">
    <name type="scientific">Candidatus Heimdallarchaeum endolithica</name>
    <dbReference type="NCBI Taxonomy" id="2876572"/>
    <lineage>
        <taxon>Archaea</taxon>
        <taxon>Promethearchaeati</taxon>
        <taxon>Candidatus Heimdallarchaeota</taxon>
        <taxon>Candidatus Heimdallarchaeia (ex Rinke et al. 2021) (nom. nud.)</taxon>
        <taxon>Candidatus Heimdallarchaeales</taxon>
        <taxon>Candidatus Heimdallarchaeaceae</taxon>
        <taxon>Candidatus Heimdallarchaeum</taxon>
    </lineage>
</organism>
<sequence length="292" mass="33769">MTISQSLCWKSSKELRYHVVSSLKYLGVNPTKIRSQNFLIDSNIIKYQIEKAGINQEDIVLEIGGGLASLTKCLAEKAKKVYCIELDKIFSKFLRDYFSTYNNVEIISGDALKIKWPSFSKSVSNLPYQISSPITFKLLEQSFQVAVLMYQKEFAERLFAEPGSKNYSRLSVMVKLKGKVKYLKTINEHSFYPQPKVKGALVEIKPLNRELNLDIIQFGEFVTSLFTLKGKTVRSALKINFKNTFSNLSEKEKEKLEKLPFIHRRIFSLTQNELIELYNEILRAGWYSSERR</sequence>
<feature type="binding site" evidence="6 7">
    <location>
        <position position="37"/>
    </location>
    <ligand>
        <name>S-adenosyl-L-methionine</name>
        <dbReference type="ChEBI" id="CHEBI:59789"/>
    </ligand>
</feature>
<proteinExistence type="inferred from homology"/>
<keyword evidence="6" id="KW-0963">Cytoplasm</keyword>
<dbReference type="EC" id="2.1.1.-" evidence="6"/>
<dbReference type="HAMAP" id="MF_00607">
    <property type="entry name" value="16SrRNA_methyltr_A"/>
    <property type="match status" value="1"/>
</dbReference>